<dbReference type="GO" id="GO:0003700">
    <property type="term" value="F:DNA-binding transcription factor activity"/>
    <property type="evidence" value="ECO:0007669"/>
    <property type="project" value="InterPro"/>
</dbReference>
<protein>
    <submittedName>
        <fullName evidence="6">Glycine cleavage system transcriptional activator</fullName>
    </submittedName>
</protein>
<dbReference type="EMBL" id="CACRTZ010000006">
    <property type="protein sequence ID" value="VYU15257.1"/>
    <property type="molecule type" value="Genomic_DNA"/>
</dbReference>
<evidence type="ECO:0000256" key="4">
    <source>
        <dbReference type="ARBA" id="ARBA00023163"/>
    </source>
</evidence>
<dbReference type="InterPro" id="IPR058163">
    <property type="entry name" value="LysR-type_TF_proteobact-type"/>
</dbReference>
<organism evidence="6">
    <name type="scientific">Phytobacter massiliensis</name>
    <dbReference type="NCBI Taxonomy" id="1485952"/>
    <lineage>
        <taxon>Bacteria</taxon>
        <taxon>Pseudomonadati</taxon>
        <taxon>Pseudomonadota</taxon>
        <taxon>Gammaproteobacteria</taxon>
        <taxon>Enterobacterales</taxon>
        <taxon>Enterobacteriaceae</taxon>
        <taxon>Phytobacter</taxon>
    </lineage>
</organism>
<sequence length="296" mass="33878">MTILKKVPFTSLKLFESAGRTCSFTAAAAELGLTASAISHSIKKLEKELDVRLFHRNTREMSLTRDGETLLRCIQKGLAEIEEGFKGLAQKKDRPLRIHTAPSFAHQWLLPRLSSFIQSFPNVELNFSANTDIVRFEDDDFDIDIIYGEPKITVCHKIPLSVEQLTPLCNPELAQRIKTPEDLYGCSLIQCDVQLYQWRGWFEENNLVPPERYGLSFDRSFMAIKAAADGLGVVLESMLMAEQEIRNGTLVSPLMKTTKEIHYIGHYFCYPQFQQHPYTGVFKNWLLNELNIAHHR</sequence>
<dbReference type="Gene3D" id="3.40.190.10">
    <property type="entry name" value="Periplasmic binding protein-like II"/>
    <property type="match status" value="2"/>
</dbReference>
<dbReference type="OrthoDB" id="5526340at2"/>
<dbReference type="InterPro" id="IPR036388">
    <property type="entry name" value="WH-like_DNA-bd_sf"/>
</dbReference>
<dbReference type="SUPFAM" id="SSF46785">
    <property type="entry name" value="Winged helix' DNA-binding domain"/>
    <property type="match status" value="1"/>
</dbReference>
<dbReference type="AlphaFoldDB" id="A0A6N3CN77"/>
<dbReference type="RefSeq" id="WP_052332732.1">
    <property type="nucleotide sequence ID" value="NZ_CABKSF010000004.1"/>
</dbReference>
<dbReference type="PRINTS" id="PR00039">
    <property type="entry name" value="HTHLYSR"/>
</dbReference>
<dbReference type="InterPro" id="IPR036390">
    <property type="entry name" value="WH_DNA-bd_sf"/>
</dbReference>
<evidence type="ECO:0000259" key="5">
    <source>
        <dbReference type="PROSITE" id="PS50931"/>
    </source>
</evidence>
<dbReference type="PROSITE" id="PS50931">
    <property type="entry name" value="HTH_LYSR"/>
    <property type="match status" value="1"/>
</dbReference>
<accession>A0A6N3CN77</accession>
<dbReference type="PANTHER" id="PTHR30537:SF58">
    <property type="entry name" value="HTH-TYPE TRANSCRIPTIONAL REGULATOR PERR"/>
    <property type="match status" value="1"/>
</dbReference>
<feature type="domain" description="HTH lysR-type" evidence="5">
    <location>
        <begin position="7"/>
        <end position="64"/>
    </location>
</feature>
<dbReference type="InterPro" id="IPR005119">
    <property type="entry name" value="LysR_subst-bd"/>
</dbReference>
<reference evidence="6" key="1">
    <citation type="submission" date="2019-11" db="EMBL/GenBank/DDBJ databases">
        <authorList>
            <person name="Feng L."/>
        </authorList>
    </citation>
    <scope>NUCLEOTIDE SEQUENCE</scope>
    <source>
        <strain evidence="6">EMassiliensisLFYP7</strain>
    </source>
</reference>
<keyword evidence="4" id="KW-0804">Transcription</keyword>
<dbReference type="InterPro" id="IPR000847">
    <property type="entry name" value="LysR_HTH_N"/>
</dbReference>
<gene>
    <name evidence="6" type="primary">gcvA_2</name>
    <name evidence="6" type="ORF">EMLFYP7_01536</name>
</gene>
<evidence type="ECO:0000256" key="1">
    <source>
        <dbReference type="ARBA" id="ARBA00009437"/>
    </source>
</evidence>
<proteinExistence type="inferred from homology"/>
<dbReference type="GO" id="GO:0043565">
    <property type="term" value="F:sequence-specific DNA binding"/>
    <property type="evidence" value="ECO:0007669"/>
    <property type="project" value="TreeGrafter"/>
</dbReference>
<evidence type="ECO:0000313" key="6">
    <source>
        <dbReference type="EMBL" id="VYU15257.1"/>
    </source>
</evidence>
<dbReference type="Gene3D" id="1.10.10.10">
    <property type="entry name" value="Winged helix-like DNA-binding domain superfamily/Winged helix DNA-binding domain"/>
    <property type="match status" value="1"/>
</dbReference>
<comment type="similarity">
    <text evidence="1">Belongs to the LysR transcriptional regulatory family.</text>
</comment>
<keyword evidence="2" id="KW-0805">Transcription regulation</keyword>
<name>A0A6N3CN77_9ENTR</name>
<keyword evidence="3" id="KW-0238">DNA-binding</keyword>
<dbReference type="Pfam" id="PF00126">
    <property type="entry name" value="HTH_1"/>
    <property type="match status" value="1"/>
</dbReference>
<dbReference type="FunFam" id="1.10.10.10:FF:000001">
    <property type="entry name" value="LysR family transcriptional regulator"/>
    <property type="match status" value="1"/>
</dbReference>
<evidence type="ECO:0000256" key="2">
    <source>
        <dbReference type="ARBA" id="ARBA00023015"/>
    </source>
</evidence>
<evidence type="ECO:0000256" key="3">
    <source>
        <dbReference type="ARBA" id="ARBA00023125"/>
    </source>
</evidence>
<dbReference type="SUPFAM" id="SSF53850">
    <property type="entry name" value="Periplasmic binding protein-like II"/>
    <property type="match status" value="1"/>
</dbReference>
<dbReference type="Pfam" id="PF03466">
    <property type="entry name" value="LysR_substrate"/>
    <property type="match status" value="1"/>
</dbReference>
<dbReference type="PANTHER" id="PTHR30537">
    <property type="entry name" value="HTH-TYPE TRANSCRIPTIONAL REGULATOR"/>
    <property type="match status" value="1"/>
</dbReference>
<dbReference type="GO" id="GO:0006351">
    <property type="term" value="P:DNA-templated transcription"/>
    <property type="evidence" value="ECO:0007669"/>
    <property type="project" value="TreeGrafter"/>
</dbReference>